<dbReference type="GO" id="GO:0016787">
    <property type="term" value="F:hydrolase activity"/>
    <property type="evidence" value="ECO:0007669"/>
    <property type="project" value="UniProtKB-KW"/>
</dbReference>
<feature type="transmembrane region" description="Helical" evidence="2">
    <location>
        <begin position="36"/>
        <end position="58"/>
    </location>
</feature>
<dbReference type="InterPro" id="IPR029058">
    <property type="entry name" value="AB_hydrolase_fold"/>
</dbReference>
<keyword evidence="5" id="KW-0378">Hydrolase</keyword>
<reference evidence="4" key="2">
    <citation type="submission" date="2024-04" db="EMBL/GenBank/DDBJ databases">
        <authorList>
            <person name="Chen Y."/>
            <person name="Shah S."/>
            <person name="Dougan E. K."/>
            <person name="Thang M."/>
            <person name="Chan C."/>
        </authorList>
    </citation>
    <scope>NUCLEOTIDE SEQUENCE [LARGE SCALE GENOMIC DNA]</scope>
</reference>
<dbReference type="Proteomes" id="UP001152797">
    <property type="component" value="Unassembled WGS sequence"/>
</dbReference>
<dbReference type="AlphaFoldDB" id="A0A9P1DBL8"/>
<evidence type="ECO:0000256" key="2">
    <source>
        <dbReference type="SAM" id="Phobius"/>
    </source>
</evidence>
<dbReference type="OrthoDB" id="410323at2759"/>
<evidence type="ECO:0000313" key="6">
    <source>
        <dbReference type="Proteomes" id="UP001152797"/>
    </source>
</evidence>
<gene>
    <name evidence="3" type="ORF">C1SCF055_LOCUS32335</name>
</gene>
<name>A0A9P1DBL8_9DINO</name>
<keyword evidence="6" id="KW-1185">Reference proteome</keyword>
<keyword evidence="2" id="KW-1133">Transmembrane helix</keyword>
<accession>A0A9P1DBL8</accession>
<evidence type="ECO:0000256" key="1">
    <source>
        <dbReference type="SAM" id="MobiDB-lite"/>
    </source>
</evidence>
<comment type="caution">
    <text evidence="3">The sequence shown here is derived from an EMBL/GenBank/DDBJ whole genome shotgun (WGS) entry which is preliminary data.</text>
</comment>
<dbReference type="EMBL" id="CAMXCT020003890">
    <property type="protein sequence ID" value="CAL1160096.1"/>
    <property type="molecule type" value="Genomic_DNA"/>
</dbReference>
<protein>
    <submittedName>
        <fullName evidence="5">AB hydrolase-1 domain-containing protein</fullName>
    </submittedName>
</protein>
<feature type="region of interest" description="Disordered" evidence="1">
    <location>
        <begin position="432"/>
        <end position="469"/>
    </location>
</feature>
<evidence type="ECO:0000313" key="3">
    <source>
        <dbReference type="EMBL" id="CAI4006721.1"/>
    </source>
</evidence>
<keyword evidence="2" id="KW-0472">Membrane</keyword>
<feature type="compositionally biased region" description="Basic residues" evidence="1">
    <location>
        <begin position="436"/>
        <end position="445"/>
    </location>
</feature>
<feature type="compositionally biased region" description="Basic and acidic residues" evidence="1">
    <location>
        <begin position="446"/>
        <end position="469"/>
    </location>
</feature>
<feature type="region of interest" description="Disordered" evidence="1">
    <location>
        <begin position="1"/>
        <end position="24"/>
    </location>
</feature>
<dbReference type="Gene3D" id="3.40.50.1820">
    <property type="entry name" value="alpha/beta hydrolase"/>
    <property type="match status" value="1"/>
</dbReference>
<evidence type="ECO:0000313" key="4">
    <source>
        <dbReference type="EMBL" id="CAL1160096.1"/>
    </source>
</evidence>
<organism evidence="3">
    <name type="scientific">Cladocopium goreaui</name>
    <dbReference type="NCBI Taxonomy" id="2562237"/>
    <lineage>
        <taxon>Eukaryota</taxon>
        <taxon>Sar</taxon>
        <taxon>Alveolata</taxon>
        <taxon>Dinophyceae</taxon>
        <taxon>Suessiales</taxon>
        <taxon>Symbiodiniaceae</taxon>
        <taxon>Cladocopium</taxon>
    </lineage>
</organism>
<feature type="compositionally biased region" description="Basic and acidic residues" evidence="1">
    <location>
        <begin position="13"/>
        <end position="23"/>
    </location>
</feature>
<sequence>MLSSERNNYKPLDAPDRTNEGPDRAAPTQRLVVRKILTICCCLLIFLIVAAYMALVWIGQSQGTTSMLQLTPNMVLYCTPEDAVDMDNVTYNIWWPGCDYVTSMQNFTDGCLEPCVDASIMFDMQKLNEELPSKLVSYPSRTASGFETVQLQGLWLPADASKFPGPRPRIVVQHGFQANMNEFRQQFVAFILRSLGFDLLLNNFRDHCRSDHSRERVFHWGDAYPFDTLGAWDYAKDDPDGLLGGSMDASKVGILGFSKGGFNTLNALGLEGEIPGVWVDSAPSEPKTVYGYGLELFLKGYGIDFLTPLVLEPAWAIILHNGRAAGVDMEKHLPATTLPLGPDTKRPVYMVQNIPDTTVPKREAEKLKQILEKYPEKYNLSNVWLLDKVCKNVDHCANHLSKLAEYKYRLCSFFASLFDLSLDLCLSPTKDAGHTGHSHQGHGHGKKEAESAEESEKGKAEKADAPHKDLLYRQYDVPPSAYPDPVDYDEPTVTRLTWHLPTLPPDKTYRCTVEGRFETNTSVHWWTPLMKSGPFVVERVPPPTPPELVPVAELPTPEQEKLLARLTPHSNAWLAVRWPWRVQGRHVDILKESSHVLEYCQSDALQSLRDPSAEPVNTEGETAMKGRALGRWHEAKSMQICFVHFVKNEVVFELPPEASSEPNWVPVLVASGLWPAEGEPEPESVHLRWRYRAGLAELASTNSCLHFSAASGPVRTMIAQPGAVEVYMAVPERASRLAGYLHWNAWRGSEKHQFSYRILSNQKKSQRHVRGVLLWTVTLSFMRRTASGQFCCCETVS</sequence>
<proteinExistence type="predicted"/>
<evidence type="ECO:0000313" key="5">
    <source>
        <dbReference type="EMBL" id="CAL4794033.1"/>
    </source>
</evidence>
<keyword evidence="2" id="KW-0812">Transmembrane</keyword>
<reference evidence="3" key="1">
    <citation type="submission" date="2022-10" db="EMBL/GenBank/DDBJ databases">
        <authorList>
            <person name="Chen Y."/>
            <person name="Dougan E. K."/>
            <person name="Chan C."/>
            <person name="Rhodes N."/>
            <person name="Thang M."/>
        </authorList>
    </citation>
    <scope>NUCLEOTIDE SEQUENCE</scope>
</reference>
<dbReference type="EMBL" id="CAMXCT010003890">
    <property type="protein sequence ID" value="CAI4006721.1"/>
    <property type="molecule type" value="Genomic_DNA"/>
</dbReference>
<dbReference type="SUPFAM" id="SSF53474">
    <property type="entry name" value="alpha/beta-Hydrolases"/>
    <property type="match status" value="1"/>
</dbReference>
<dbReference type="EMBL" id="CAMXCT030003890">
    <property type="protein sequence ID" value="CAL4794033.1"/>
    <property type="molecule type" value="Genomic_DNA"/>
</dbReference>